<comment type="caution">
    <text evidence="2">The sequence shown here is derived from an EMBL/GenBank/DDBJ whole genome shotgun (WGS) entry which is preliminary data.</text>
</comment>
<evidence type="ECO:0000313" key="2">
    <source>
        <dbReference type="EMBL" id="RGR45801.1"/>
    </source>
</evidence>
<dbReference type="Gene3D" id="3.90.75.20">
    <property type="match status" value="1"/>
</dbReference>
<dbReference type="Proteomes" id="UP000285839">
    <property type="component" value="Unassembled WGS sequence"/>
</dbReference>
<dbReference type="GO" id="GO:0004519">
    <property type="term" value="F:endonuclease activity"/>
    <property type="evidence" value="ECO:0007669"/>
    <property type="project" value="UniProtKB-KW"/>
</dbReference>
<proteinExistence type="predicted"/>
<dbReference type="EMBL" id="QRUH01000017">
    <property type="protein sequence ID" value="RGR45801.1"/>
    <property type="molecule type" value="Genomic_DNA"/>
</dbReference>
<dbReference type="InterPro" id="IPR003615">
    <property type="entry name" value="HNH_nuc"/>
</dbReference>
<evidence type="ECO:0000259" key="1">
    <source>
        <dbReference type="Pfam" id="PF13392"/>
    </source>
</evidence>
<dbReference type="SUPFAM" id="SSF54060">
    <property type="entry name" value="His-Me finger endonucleases"/>
    <property type="match status" value="1"/>
</dbReference>
<protein>
    <submittedName>
        <fullName evidence="2">HNH endonuclease</fullName>
    </submittedName>
</protein>
<feature type="domain" description="HNH nuclease" evidence="1">
    <location>
        <begin position="38"/>
        <end position="75"/>
    </location>
</feature>
<dbReference type="Pfam" id="PF13392">
    <property type="entry name" value="HNH_3"/>
    <property type="match status" value="1"/>
</dbReference>
<sequence length="112" mass="13055">MLRRATCLFYRRTKRSCTTCLDTLKGSGTKRQRSIPAVWEEHHGEIPKGKMVSFLDGDKDNCNIENLFLIDNETNLEMNRRELRFDEAELTKVGRNIAKLNISARNRKKGKR</sequence>
<dbReference type="AlphaFoldDB" id="A0A412EM00"/>
<keyword evidence="2" id="KW-0255">Endonuclease</keyword>
<organism evidence="2 3">
    <name type="scientific">Blautia obeum</name>
    <dbReference type="NCBI Taxonomy" id="40520"/>
    <lineage>
        <taxon>Bacteria</taxon>
        <taxon>Bacillati</taxon>
        <taxon>Bacillota</taxon>
        <taxon>Clostridia</taxon>
        <taxon>Lachnospirales</taxon>
        <taxon>Lachnospiraceae</taxon>
        <taxon>Blautia</taxon>
    </lineage>
</organism>
<name>A0A412EM00_9FIRM</name>
<evidence type="ECO:0000313" key="3">
    <source>
        <dbReference type="Proteomes" id="UP000285839"/>
    </source>
</evidence>
<reference evidence="2 3" key="1">
    <citation type="submission" date="2018-08" db="EMBL/GenBank/DDBJ databases">
        <title>A genome reference for cultivated species of the human gut microbiota.</title>
        <authorList>
            <person name="Zou Y."/>
            <person name="Xue W."/>
            <person name="Luo G."/>
        </authorList>
    </citation>
    <scope>NUCLEOTIDE SEQUENCE [LARGE SCALE GENOMIC DNA]</scope>
    <source>
        <strain evidence="2 3">AF25-21</strain>
    </source>
</reference>
<dbReference type="InterPro" id="IPR044925">
    <property type="entry name" value="His-Me_finger_sf"/>
</dbReference>
<accession>A0A412EM00</accession>
<keyword evidence="2" id="KW-0540">Nuclease</keyword>
<gene>
    <name evidence="2" type="ORF">DWY46_16580</name>
</gene>
<keyword evidence="2" id="KW-0378">Hydrolase</keyword>